<gene>
    <name evidence="1" type="ORF">NCTC9962_04941</name>
</gene>
<evidence type="ECO:0000313" key="1">
    <source>
        <dbReference type="EMBL" id="STL58401.1"/>
    </source>
</evidence>
<accession>A0A377BB56</accession>
<evidence type="ECO:0000313" key="2">
    <source>
        <dbReference type="Proteomes" id="UP000254052"/>
    </source>
</evidence>
<sequence>MLFQLARFGTGNSGFDGGFARINLFFWFRISLLLFQFARFGSGNSGFDGGFARINLFFWFRISLLLFQLARFGTGNSGFDGGLRGSTCSSGSALACCCSSLRAWHGQ</sequence>
<reference evidence="1 2" key="1">
    <citation type="submission" date="2018-06" db="EMBL/GenBank/DDBJ databases">
        <authorList>
            <consortium name="Pathogen Informatics"/>
            <person name="Doyle S."/>
        </authorList>
    </citation>
    <scope>NUCLEOTIDE SEQUENCE [LARGE SCALE GENOMIC DNA]</scope>
    <source>
        <strain evidence="1 2">NCTC9962</strain>
    </source>
</reference>
<organism evidence="1 2">
    <name type="scientific">Escherichia coli</name>
    <dbReference type="NCBI Taxonomy" id="562"/>
    <lineage>
        <taxon>Bacteria</taxon>
        <taxon>Pseudomonadati</taxon>
        <taxon>Pseudomonadota</taxon>
        <taxon>Gammaproteobacteria</taxon>
        <taxon>Enterobacterales</taxon>
        <taxon>Enterobacteriaceae</taxon>
        <taxon>Escherichia</taxon>
    </lineage>
</organism>
<protein>
    <submittedName>
        <fullName evidence="1">Uncharacterized protein</fullName>
    </submittedName>
</protein>
<name>A0A377BB56_ECOLX</name>
<dbReference type="EMBL" id="UGED01000009">
    <property type="protein sequence ID" value="STL58401.1"/>
    <property type="molecule type" value="Genomic_DNA"/>
</dbReference>
<dbReference type="AlphaFoldDB" id="A0A377BB56"/>
<dbReference type="Proteomes" id="UP000254052">
    <property type="component" value="Unassembled WGS sequence"/>
</dbReference>
<proteinExistence type="predicted"/>